<dbReference type="AlphaFoldDB" id="A0AAV7M3W1"/>
<evidence type="ECO:0000313" key="3">
    <source>
        <dbReference type="EMBL" id="KAJ1096558.1"/>
    </source>
</evidence>
<name>A0AAV7M3W1_PLEWA</name>
<evidence type="ECO:0000256" key="2">
    <source>
        <dbReference type="SAM" id="Phobius"/>
    </source>
</evidence>
<sequence>MVQTIGALLGAVLGVVGYILVAWGYNINGGAILKQSPSGSRGLWRGRGGPRRNRRRSLIGPRDADNTAGPAPAIWTDQAAAESTGGARSSPSPTHGHYANGTFRFSLMRPGRWALEFIGRAGSGQRNGWRFGVRVVAAFPSWSFFRWWWRCMCGATVLMHKRVLFRVDNLAVAQVVNRQSDRDAQVLQLLRVFVLECLQLDIYYRARHVPGGE</sequence>
<reference evidence="3" key="1">
    <citation type="journal article" date="2022" name="bioRxiv">
        <title>Sequencing and chromosome-scale assembly of the giantPleurodeles waltlgenome.</title>
        <authorList>
            <person name="Brown T."/>
            <person name="Elewa A."/>
            <person name="Iarovenko S."/>
            <person name="Subramanian E."/>
            <person name="Araus A.J."/>
            <person name="Petzold A."/>
            <person name="Susuki M."/>
            <person name="Suzuki K.-i.T."/>
            <person name="Hayashi T."/>
            <person name="Toyoda A."/>
            <person name="Oliveira C."/>
            <person name="Osipova E."/>
            <person name="Leigh N.D."/>
            <person name="Simon A."/>
            <person name="Yun M.H."/>
        </authorList>
    </citation>
    <scope>NUCLEOTIDE SEQUENCE</scope>
    <source>
        <strain evidence="3">20211129_DDA</strain>
        <tissue evidence="3">Liver</tissue>
    </source>
</reference>
<evidence type="ECO:0000313" key="4">
    <source>
        <dbReference type="Proteomes" id="UP001066276"/>
    </source>
</evidence>
<accession>A0AAV7M3W1</accession>
<organism evidence="3 4">
    <name type="scientific">Pleurodeles waltl</name>
    <name type="common">Iberian ribbed newt</name>
    <dbReference type="NCBI Taxonomy" id="8319"/>
    <lineage>
        <taxon>Eukaryota</taxon>
        <taxon>Metazoa</taxon>
        <taxon>Chordata</taxon>
        <taxon>Craniata</taxon>
        <taxon>Vertebrata</taxon>
        <taxon>Euteleostomi</taxon>
        <taxon>Amphibia</taxon>
        <taxon>Batrachia</taxon>
        <taxon>Caudata</taxon>
        <taxon>Salamandroidea</taxon>
        <taxon>Salamandridae</taxon>
        <taxon>Pleurodelinae</taxon>
        <taxon>Pleurodeles</taxon>
    </lineage>
</organism>
<dbReference type="EMBL" id="JANPWB010000014">
    <property type="protein sequence ID" value="KAJ1096558.1"/>
    <property type="molecule type" value="Genomic_DNA"/>
</dbReference>
<keyword evidence="2" id="KW-0812">Transmembrane</keyword>
<keyword evidence="2" id="KW-1133">Transmembrane helix</keyword>
<dbReference type="Proteomes" id="UP001066276">
    <property type="component" value="Chromosome 10"/>
</dbReference>
<proteinExistence type="predicted"/>
<gene>
    <name evidence="3" type="ORF">NDU88_001693</name>
</gene>
<protein>
    <submittedName>
        <fullName evidence="3">Uncharacterized protein</fullName>
    </submittedName>
</protein>
<keyword evidence="2" id="KW-0472">Membrane</keyword>
<feature type="transmembrane region" description="Helical" evidence="2">
    <location>
        <begin position="6"/>
        <end position="25"/>
    </location>
</feature>
<evidence type="ECO:0000256" key="1">
    <source>
        <dbReference type="SAM" id="MobiDB-lite"/>
    </source>
</evidence>
<feature type="region of interest" description="Disordered" evidence="1">
    <location>
        <begin position="37"/>
        <end position="72"/>
    </location>
</feature>
<feature type="compositionally biased region" description="Basic residues" evidence="1">
    <location>
        <begin position="48"/>
        <end position="57"/>
    </location>
</feature>
<comment type="caution">
    <text evidence="3">The sequence shown here is derived from an EMBL/GenBank/DDBJ whole genome shotgun (WGS) entry which is preliminary data.</text>
</comment>
<keyword evidence="4" id="KW-1185">Reference proteome</keyword>